<dbReference type="InterPro" id="IPR036388">
    <property type="entry name" value="WH-like_DNA-bd_sf"/>
</dbReference>
<dbReference type="SUPFAM" id="SSF46785">
    <property type="entry name" value="Winged helix' DNA-binding domain"/>
    <property type="match status" value="1"/>
</dbReference>
<gene>
    <name evidence="3" type="ORF">LX16_3173</name>
</gene>
<dbReference type="EMBL" id="VLLL01000006">
    <property type="protein sequence ID" value="TWJ12416.1"/>
    <property type="molecule type" value="Genomic_DNA"/>
</dbReference>
<evidence type="ECO:0000313" key="4">
    <source>
        <dbReference type="Proteomes" id="UP000321617"/>
    </source>
</evidence>
<feature type="domain" description="Transcription regulator PadR C-terminal" evidence="2">
    <location>
        <begin position="110"/>
        <end position="188"/>
    </location>
</feature>
<evidence type="ECO:0000313" key="3">
    <source>
        <dbReference type="EMBL" id="TWJ12416.1"/>
    </source>
</evidence>
<dbReference type="PANTHER" id="PTHR43252:SF6">
    <property type="entry name" value="NEGATIVE TRANSCRIPTION REGULATOR PADR"/>
    <property type="match status" value="1"/>
</dbReference>
<reference evidence="3 4" key="1">
    <citation type="journal article" date="2013" name="Stand. Genomic Sci.">
        <title>Genomic Encyclopedia of Type Strains, Phase I: The one thousand microbial genomes (KMG-I) project.</title>
        <authorList>
            <person name="Kyrpides N.C."/>
            <person name="Woyke T."/>
            <person name="Eisen J.A."/>
            <person name="Garrity G."/>
            <person name="Lilburn T.G."/>
            <person name="Beck B.J."/>
            <person name="Whitman W.B."/>
            <person name="Hugenholtz P."/>
            <person name="Klenk H.P."/>
        </authorList>
    </citation>
    <scope>NUCLEOTIDE SEQUENCE [LARGE SCALE GENOMIC DNA]</scope>
    <source>
        <strain evidence="3 4">DSM 45044</strain>
    </source>
</reference>
<dbReference type="Proteomes" id="UP000321617">
    <property type="component" value="Unassembled WGS sequence"/>
</dbReference>
<protein>
    <submittedName>
        <fullName evidence="3">DNA-binding PadR family transcriptional regulator</fullName>
    </submittedName>
</protein>
<dbReference type="Gene3D" id="1.10.10.10">
    <property type="entry name" value="Winged helix-like DNA-binding domain superfamily/Winged helix DNA-binding domain"/>
    <property type="match status" value="1"/>
</dbReference>
<dbReference type="InterPro" id="IPR005149">
    <property type="entry name" value="Tscrpt_reg_PadR_N"/>
</dbReference>
<dbReference type="Pfam" id="PF10400">
    <property type="entry name" value="Vir_act_alpha_C"/>
    <property type="match status" value="1"/>
</dbReference>
<name>A0A562V3G3_9ACTN</name>
<comment type="caution">
    <text evidence="3">The sequence shown here is derived from an EMBL/GenBank/DDBJ whole genome shotgun (WGS) entry which is preliminary data.</text>
</comment>
<feature type="domain" description="Transcription regulator PadR N-terminal" evidence="1">
    <location>
        <begin position="24"/>
        <end position="97"/>
    </location>
</feature>
<organism evidence="3 4">
    <name type="scientific">Stackebrandtia albiflava</name>
    <dbReference type="NCBI Taxonomy" id="406432"/>
    <lineage>
        <taxon>Bacteria</taxon>
        <taxon>Bacillati</taxon>
        <taxon>Actinomycetota</taxon>
        <taxon>Actinomycetes</taxon>
        <taxon>Glycomycetales</taxon>
        <taxon>Glycomycetaceae</taxon>
        <taxon>Stackebrandtia</taxon>
    </lineage>
</organism>
<evidence type="ECO:0000259" key="2">
    <source>
        <dbReference type="Pfam" id="PF10400"/>
    </source>
</evidence>
<keyword evidence="4" id="KW-1185">Reference proteome</keyword>
<dbReference type="InterPro" id="IPR036390">
    <property type="entry name" value="WH_DNA-bd_sf"/>
</dbReference>
<dbReference type="Gene3D" id="6.10.140.190">
    <property type="match status" value="1"/>
</dbReference>
<keyword evidence="3" id="KW-0238">DNA-binding</keyword>
<proteinExistence type="predicted"/>
<evidence type="ECO:0000259" key="1">
    <source>
        <dbReference type="Pfam" id="PF03551"/>
    </source>
</evidence>
<dbReference type="GO" id="GO:0003677">
    <property type="term" value="F:DNA binding"/>
    <property type="evidence" value="ECO:0007669"/>
    <property type="project" value="UniProtKB-KW"/>
</dbReference>
<dbReference type="PANTHER" id="PTHR43252">
    <property type="entry name" value="TRANSCRIPTIONAL REGULATOR YQJI"/>
    <property type="match status" value="1"/>
</dbReference>
<sequence length="193" mass="21388">MQAPIQALSHMCASIYGMSLRHAILGLLSIQPMSGYELKKVVDESVGHFWSADQSQIYRTLAALVEDGLATRRTVVQEERPNLHLHSPTDLGLAELDSWLTSPLPSQPAREPFLARLFFADRMPPERIRELLDTRRSEVSAHLATLKAVTVPEETTGIGPALRLATLDFGVAQAEAEIAWLDATRRRLDEVAP</sequence>
<dbReference type="Pfam" id="PF03551">
    <property type="entry name" value="PadR"/>
    <property type="match status" value="1"/>
</dbReference>
<dbReference type="AlphaFoldDB" id="A0A562V3G3"/>
<accession>A0A562V3G3</accession>
<dbReference type="InterPro" id="IPR018309">
    <property type="entry name" value="Tscrpt_reg_PadR_C"/>
</dbReference>